<dbReference type="Gene3D" id="3.40.630.30">
    <property type="match status" value="1"/>
</dbReference>
<dbReference type="GO" id="GO:0016747">
    <property type="term" value="F:acyltransferase activity, transferring groups other than amino-acyl groups"/>
    <property type="evidence" value="ECO:0007669"/>
    <property type="project" value="InterPro"/>
</dbReference>
<dbReference type="CDD" id="cd04301">
    <property type="entry name" value="NAT_SF"/>
    <property type="match status" value="1"/>
</dbReference>
<feature type="domain" description="N-acetyltransferase" evidence="1">
    <location>
        <begin position="6"/>
        <end position="159"/>
    </location>
</feature>
<dbReference type="InterPro" id="IPR000182">
    <property type="entry name" value="GNAT_dom"/>
</dbReference>
<protein>
    <submittedName>
        <fullName evidence="2">N-acetyltransferase</fullName>
    </submittedName>
</protein>
<keyword evidence="2" id="KW-0808">Transferase</keyword>
<proteinExistence type="predicted"/>
<comment type="caution">
    <text evidence="2">The sequence shown here is derived from an EMBL/GenBank/DDBJ whole genome shotgun (WGS) entry which is preliminary data.</text>
</comment>
<dbReference type="InterPro" id="IPR016181">
    <property type="entry name" value="Acyl_CoA_acyltransferase"/>
</dbReference>
<sequence length="184" mass="20821">MDIDNILIRESTGREETEILTVEKSAFETESEAKLTEELLHDPSAKPFVSLLAFDGNRPVGHILFTKARIEGWHETDYVHLLAPMAVIPEYQNRGIGGKLIEHGLKRLKELGTEMVFVFGDPKYYRKHGFVPEAASFGFKPPFDMPQRLSEAWMVQALTLKGLSSNVGKLICADALNQKEYWVE</sequence>
<dbReference type="OrthoDB" id="9797178at2"/>
<evidence type="ECO:0000313" key="2">
    <source>
        <dbReference type="EMBL" id="PWD99662.1"/>
    </source>
</evidence>
<accession>A0A2U2B9D8</accession>
<reference evidence="2 3" key="1">
    <citation type="submission" date="2018-05" db="EMBL/GenBank/DDBJ databases">
        <title>Marinilabilia rubrum sp. nov., isolated from saltern sediment.</title>
        <authorList>
            <person name="Zhang R."/>
        </authorList>
    </citation>
    <scope>NUCLEOTIDE SEQUENCE [LARGE SCALE GENOMIC DNA]</scope>
    <source>
        <strain evidence="2 3">WTE16</strain>
    </source>
</reference>
<evidence type="ECO:0000259" key="1">
    <source>
        <dbReference type="PROSITE" id="PS51186"/>
    </source>
</evidence>
<evidence type="ECO:0000313" key="3">
    <source>
        <dbReference type="Proteomes" id="UP000244956"/>
    </source>
</evidence>
<keyword evidence="3" id="KW-1185">Reference proteome</keyword>
<name>A0A2U2B9D8_9BACT</name>
<dbReference type="EMBL" id="QEWP01000006">
    <property type="protein sequence ID" value="PWD99662.1"/>
    <property type="molecule type" value="Genomic_DNA"/>
</dbReference>
<dbReference type="Pfam" id="PF00583">
    <property type="entry name" value="Acetyltransf_1"/>
    <property type="match status" value="1"/>
</dbReference>
<gene>
    <name evidence="2" type="ORF">DDZ16_09460</name>
</gene>
<dbReference type="AlphaFoldDB" id="A0A2U2B9D8"/>
<organism evidence="2 3">
    <name type="scientific">Marinilabilia rubra</name>
    <dbReference type="NCBI Taxonomy" id="2162893"/>
    <lineage>
        <taxon>Bacteria</taxon>
        <taxon>Pseudomonadati</taxon>
        <taxon>Bacteroidota</taxon>
        <taxon>Bacteroidia</taxon>
        <taxon>Marinilabiliales</taxon>
        <taxon>Marinilabiliaceae</taxon>
        <taxon>Marinilabilia</taxon>
    </lineage>
</organism>
<dbReference type="PROSITE" id="PS51186">
    <property type="entry name" value="GNAT"/>
    <property type="match status" value="1"/>
</dbReference>
<dbReference type="SUPFAM" id="SSF55729">
    <property type="entry name" value="Acyl-CoA N-acyltransferases (Nat)"/>
    <property type="match status" value="1"/>
</dbReference>
<dbReference type="RefSeq" id="WP_109264201.1">
    <property type="nucleotide sequence ID" value="NZ_QEWP01000006.1"/>
</dbReference>
<dbReference type="Proteomes" id="UP000244956">
    <property type="component" value="Unassembled WGS sequence"/>
</dbReference>